<name>A0A830EAA9_9CREN</name>
<feature type="transmembrane region" description="Helical" evidence="1">
    <location>
        <begin position="20"/>
        <end position="39"/>
    </location>
</feature>
<sequence>MGPVIRTGMAWEFGKDWRDIVLELLLLAPVILILLTQLQPGLAQWLNQALASLLGHFRVVILHAPLA</sequence>
<organism evidence="2 3">
    <name type="scientific">Vulcanisaeta souniana JCM 11219</name>
    <dbReference type="NCBI Taxonomy" id="1293586"/>
    <lineage>
        <taxon>Archaea</taxon>
        <taxon>Thermoproteota</taxon>
        <taxon>Thermoprotei</taxon>
        <taxon>Thermoproteales</taxon>
        <taxon>Thermoproteaceae</taxon>
        <taxon>Vulcanisaeta</taxon>
    </lineage>
</organism>
<dbReference type="EMBL" id="BMNM01000014">
    <property type="protein sequence ID" value="GGI86284.1"/>
    <property type="molecule type" value="Genomic_DNA"/>
</dbReference>
<reference evidence="2" key="2">
    <citation type="submission" date="2020-09" db="EMBL/GenBank/DDBJ databases">
        <authorList>
            <person name="Sun Q."/>
            <person name="Ohkuma M."/>
        </authorList>
    </citation>
    <scope>NUCLEOTIDE SEQUENCE</scope>
    <source>
        <strain evidence="2">JCM 11219</strain>
    </source>
</reference>
<comment type="caution">
    <text evidence="2">The sequence shown here is derived from an EMBL/GenBank/DDBJ whole genome shotgun (WGS) entry which is preliminary data.</text>
</comment>
<gene>
    <name evidence="2" type="ORF">GCM10007112_24080</name>
</gene>
<keyword evidence="1" id="KW-0812">Transmembrane</keyword>
<reference evidence="2" key="1">
    <citation type="journal article" date="2014" name="Int. J. Syst. Evol. Microbiol.">
        <title>Complete genome sequence of Corynebacterium casei LMG S-19264T (=DSM 44701T), isolated from a smear-ripened cheese.</title>
        <authorList>
            <consortium name="US DOE Joint Genome Institute (JGI-PGF)"/>
            <person name="Walter F."/>
            <person name="Albersmeier A."/>
            <person name="Kalinowski J."/>
            <person name="Ruckert C."/>
        </authorList>
    </citation>
    <scope>NUCLEOTIDE SEQUENCE</scope>
    <source>
        <strain evidence="2">JCM 11219</strain>
    </source>
</reference>
<accession>A0A830EAA9</accession>
<proteinExistence type="predicted"/>
<evidence type="ECO:0000313" key="2">
    <source>
        <dbReference type="EMBL" id="GGI86284.1"/>
    </source>
</evidence>
<protein>
    <submittedName>
        <fullName evidence="2">Uncharacterized protein</fullName>
    </submittedName>
</protein>
<dbReference type="AlphaFoldDB" id="A0A830EAA9"/>
<keyword evidence="1" id="KW-0472">Membrane</keyword>
<dbReference type="Proteomes" id="UP000657075">
    <property type="component" value="Unassembled WGS sequence"/>
</dbReference>
<keyword evidence="1" id="KW-1133">Transmembrane helix</keyword>
<evidence type="ECO:0000313" key="3">
    <source>
        <dbReference type="Proteomes" id="UP000657075"/>
    </source>
</evidence>
<evidence type="ECO:0000256" key="1">
    <source>
        <dbReference type="SAM" id="Phobius"/>
    </source>
</evidence>